<feature type="region of interest" description="Disordered" evidence="1">
    <location>
        <begin position="1"/>
        <end position="20"/>
    </location>
</feature>
<feature type="compositionally biased region" description="Low complexity" evidence="1">
    <location>
        <begin position="147"/>
        <end position="160"/>
    </location>
</feature>
<dbReference type="EMBL" id="JACCBU010000001">
    <property type="protein sequence ID" value="NYE72397.1"/>
    <property type="molecule type" value="Genomic_DNA"/>
</dbReference>
<evidence type="ECO:0000313" key="2">
    <source>
        <dbReference type="EMBL" id="NYE72397.1"/>
    </source>
</evidence>
<keyword evidence="3" id="KW-1185">Reference proteome</keyword>
<comment type="caution">
    <text evidence="2">The sequence shown here is derived from an EMBL/GenBank/DDBJ whole genome shotgun (WGS) entry which is preliminary data.</text>
</comment>
<dbReference type="Proteomes" id="UP000569914">
    <property type="component" value="Unassembled WGS sequence"/>
</dbReference>
<dbReference type="AlphaFoldDB" id="A0A7Y9I8Z4"/>
<name>A0A7Y9I8Z4_9ACTN</name>
<accession>A0A7Y9I8Z4</accession>
<evidence type="ECO:0000256" key="1">
    <source>
        <dbReference type="SAM" id="MobiDB-lite"/>
    </source>
</evidence>
<feature type="region of interest" description="Disordered" evidence="1">
    <location>
        <begin position="200"/>
        <end position="223"/>
    </location>
</feature>
<reference evidence="2 3" key="1">
    <citation type="submission" date="2020-07" db="EMBL/GenBank/DDBJ databases">
        <title>Sequencing the genomes of 1000 actinobacteria strains.</title>
        <authorList>
            <person name="Klenk H.-P."/>
        </authorList>
    </citation>
    <scope>NUCLEOTIDE SEQUENCE [LARGE SCALE GENOMIC DNA]</scope>
    <source>
        <strain evidence="2 3">DSM 22083</strain>
    </source>
</reference>
<proteinExistence type="predicted"/>
<feature type="region of interest" description="Disordered" evidence="1">
    <location>
        <begin position="147"/>
        <end position="169"/>
    </location>
</feature>
<protein>
    <submittedName>
        <fullName evidence="2">Uncharacterized protein</fullName>
    </submittedName>
</protein>
<organism evidence="2 3">
    <name type="scientific">Microlunatus parietis</name>
    <dbReference type="NCBI Taxonomy" id="682979"/>
    <lineage>
        <taxon>Bacteria</taxon>
        <taxon>Bacillati</taxon>
        <taxon>Actinomycetota</taxon>
        <taxon>Actinomycetes</taxon>
        <taxon>Propionibacteriales</taxon>
        <taxon>Propionibacteriaceae</taxon>
        <taxon>Microlunatus</taxon>
    </lineage>
</organism>
<gene>
    <name evidence="2" type="ORF">BKA15_003726</name>
</gene>
<sequence length="223" mass="24209">MNRRPPTRRTGPRDAPVSRRARALVFRPGGHPSARCPVRCSARCRGAPPRATPGCLPAQRPASRDAPVSRSARTFAWCPPGSVRTPAWCPPGGSARLCADSRLMPARRCHPHCVMAALAMPAPGEVGPIHPARPARFLRAALPYQATPAARPRARTTSPSGPLDRRIGPVMSRVRPDSMSEVSVDRWWCGWSRVGAARELRGGWRRPRRGQGRGPSGWPSAKP</sequence>
<evidence type="ECO:0000313" key="3">
    <source>
        <dbReference type="Proteomes" id="UP000569914"/>
    </source>
</evidence>